<keyword evidence="9" id="KW-1185">Reference proteome</keyword>
<dbReference type="SUPFAM" id="SSF81338">
    <property type="entry name" value="Aquaporin-like"/>
    <property type="match status" value="1"/>
</dbReference>
<dbReference type="InterPro" id="IPR000425">
    <property type="entry name" value="MIP"/>
</dbReference>
<comment type="subcellular location">
    <subcellularLocation>
        <location evidence="1">Membrane</location>
        <topology evidence="1">Multi-pass membrane protein</topology>
    </subcellularLocation>
</comment>
<comment type="similarity">
    <text evidence="6">Belongs to the MIP/aquaporin (TC 1.A.8) family.</text>
</comment>
<dbReference type="RefSeq" id="WP_345111559.1">
    <property type="nucleotide sequence ID" value="NZ_BAABDH010000020.1"/>
</dbReference>
<feature type="transmembrane region" description="Helical" evidence="7">
    <location>
        <begin position="58"/>
        <end position="77"/>
    </location>
</feature>
<evidence type="ECO:0000256" key="4">
    <source>
        <dbReference type="ARBA" id="ARBA00022989"/>
    </source>
</evidence>
<reference evidence="9" key="1">
    <citation type="journal article" date="2019" name="Int. J. Syst. Evol. Microbiol.">
        <title>The Global Catalogue of Microorganisms (GCM) 10K type strain sequencing project: providing services to taxonomists for standard genome sequencing and annotation.</title>
        <authorList>
            <consortium name="The Broad Institute Genomics Platform"/>
            <consortium name="The Broad Institute Genome Sequencing Center for Infectious Disease"/>
            <person name="Wu L."/>
            <person name="Ma J."/>
        </authorList>
    </citation>
    <scope>NUCLEOTIDE SEQUENCE [LARGE SCALE GENOMIC DNA]</scope>
    <source>
        <strain evidence="9">JCM 17214</strain>
    </source>
</reference>
<dbReference type="InterPro" id="IPR034294">
    <property type="entry name" value="Aquaporin_transptr"/>
</dbReference>
<dbReference type="PRINTS" id="PR00783">
    <property type="entry name" value="MINTRINSICP"/>
</dbReference>
<feature type="transmembrane region" description="Helical" evidence="7">
    <location>
        <begin position="222"/>
        <end position="240"/>
    </location>
</feature>
<dbReference type="InterPro" id="IPR023271">
    <property type="entry name" value="Aquaporin-like"/>
</dbReference>
<feature type="transmembrane region" description="Helical" evidence="7">
    <location>
        <begin position="107"/>
        <end position="129"/>
    </location>
</feature>
<dbReference type="PROSITE" id="PS00221">
    <property type="entry name" value="MIP"/>
    <property type="match status" value="1"/>
</dbReference>
<dbReference type="EMBL" id="BAABDH010000020">
    <property type="protein sequence ID" value="GAA3928274.1"/>
    <property type="molecule type" value="Genomic_DNA"/>
</dbReference>
<keyword evidence="5 7" id="KW-0472">Membrane</keyword>
<evidence type="ECO:0000313" key="8">
    <source>
        <dbReference type="EMBL" id="GAA3928274.1"/>
    </source>
</evidence>
<keyword evidence="3 6" id="KW-0812">Transmembrane</keyword>
<sequence>MPLLTELILALRRHWPYYLAEAVGLGVFMLSSSLLTLALEHPASGLHQALVAQGAGEMLRRVPLGVGMGLVIVGLAYHPWGKRSGAHINPAVTLAFWQLGKMRRADVFWYILAQAGGGLAAALLLKAGLGTYLGHPRINFTVTQPGPDGAALAFAAEFGISFVLMLVLLLTLHSARLKKASGWFIGALITGYIIWETPYSGMSLNPARSLASAVAARNFADLWLYLVAPPTAMGLATALFQRLHPVRAADPGRAGESAGESPHYPNPAP</sequence>
<dbReference type="Proteomes" id="UP001499909">
    <property type="component" value="Unassembled WGS sequence"/>
</dbReference>
<organism evidence="8 9">
    <name type="scientific">Hymenobacter algoricola</name>
    <dbReference type="NCBI Taxonomy" id="486267"/>
    <lineage>
        <taxon>Bacteria</taxon>
        <taxon>Pseudomonadati</taxon>
        <taxon>Bacteroidota</taxon>
        <taxon>Cytophagia</taxon>
        <taxon>Cytophagales</taxon>
        <taxon>Hymenobacteraceae</taxon>
        <taxon>Hymenobacter</taxon>
    </lineage>
</organism>
<dbReference type="PANTHER" id="PTHR45724:SF13">
    <property type="entry name" value="AQUAPORIN NIP1-1-RELATED"/>
    <property type="match status" value="1"/>
</dbReference>
<evidence type="ECO:0000256" key="3">
    <source>
        <dbReference type="ARBA" id="ARBA00022692"/>
    </source>
</evidence>
<comment type="caution">
    <text evidence="8">The sequence shown here is derived from an EMBL/GenBank/DDBJ whole genome shotgun (WGS) entry which is preliminary data.</text>
</comment>
<protein>
    <submittedName>
        <fullName evidence="8">Aquaporin</fullName>
    </submittedName>
</protein>
<accession>A0ABP7MQQ7</accession>
<dbReference type="PANTHER" id="PTHR45724">
    <property type="entry name" value="AQUAPORIN NIP2-1"/>
    <property type="match status" value="1"/>
</dbReference>
<gene>
    <name evidence="8" type="ORF">GCM10022406_12360</name>
</gene>
<dbReference type="InterPro" id="IPR022357">
    <property type="entry name" value="MIP_CS"/>
</dbReference>
<dbReference type="Gene3D" id="1.20.1080.10">
    <property type="entry name" value="Glycerol uptake facilitator protein"/>
    <property type="match status" value="1"/>
</dbReference>
<evidence type="ECO:0000256" key="2">
    <source>
        <dbReference type="ARBA" id="ARBA00022448"/>
    </source>
</evidence>
<keyword evidence="2 6" id="KW-0813">Transport</keyword>
<evidence type="ECO:0000256" key="7">
    <source>
        <dbReference type="SAM" id="Phobius"/>
    </source>
</evidence>
<evidence type="ECO:0000256" key="6">
    <source>
        <dbReference type="RuleBase" id="RU000477"/>
    </source>
</evidence>
<dbReference type="Pfam" id="PF00230">
    <property type="entry name" value="MIP"/>
    <property type="match status" value="1"/>
</dbReference>
<proteinExistence type="inferred from homology"/>
<keyword evidence="4 7" id="KW-1133">Transmembrane helix</keyword>
<evidence type="ECO:0000256" key="1">
    <source>
        <dbReference type="ARBA" id="ARBA00004141"/>
    </source>
</evidence>
<name>A0ABP7MQQ7_9BACT</name>
<feature type="transmembrane region" description="Helical" evidence="7">
    <location>
        <begin position="149"/>
        <end position="170"/>
    </location>
</feature>
<feature type="transmembrane region" description="Helical" evidence="7">
    <location>
        <begin position="182"/>
        <end position="202"/>
    </location>
</feature>
<evidence type="ECO:0000313" key="9">
    <source>
        <dbReference type="Proteomes" id="UP001499909"/>
    </source>
</evidence>
<evidence type="ECO:0000256" key="5">
    <source>
        <dbReference type="ARBA" id="ARBA00023136"/>
    </source>
</evidence>
<feature type="transmembrane region" description="Helical" evidence="7">
    <location>
        <begin position="17"/>
        <end position="38"/>
    </location>
</feature>